<name>A0ABQ3ICC1_9BACT</name>
<feature type="binding site" evidence="10">
    <location>
        <begin position="96"/>
        <end position="102"/>
    </location>
    <ligand>
        <name>ATP</name>
        <dbReference type="ChEBI" id="CHEBI:30616"/>
    </ligand>
</feature>
<evidence type="ECO:0000256" key="8">
    <source>
        <dbReference type="ARBA" id="ARBA00023306"/>
    </source>
</evidence>
<organism evidence="14 15">
    <name type="scientific">Roseivirga thermotolerans</name>
    <dbReference type="NCBI Taxonomy" id="1758176"/>
    <lineage>
        <taxon>Bacteria</taxon>
        <taxon>Pseudomonadati</taxon>
        <taxon>Bacteroidota</taxon>
        <taxon>Cytophagia</taxon>
        <taxon>Cytophagales</taxon>
        <taxon>Roseivirgaceae</taxon>
        <taxon>Roseivirga</taxon>
    </lineage>
</organism>
<evidence type="ECO:0000256" key="9">
    <source>
        <dbReference type="ARBA" id="ARBA00023316"/>
    </source>
</evidence>
<keyword evidence="15" id="KW-1185">Reference proteome</keyword>
<dbReference type="PANTHER" id="PTHR43024:SF1">
    <property type="entry name" value="UDP-N-ACETYLMURAMOYL-TRIPEPTIDE--D-ALANYL-D-ALANINE LIGASE"/>
    <property type="match status" value="1"/>
</dbReference>
<dbReference type="InterPro" id="IPR005863">
    <property type="entry name" value="UDP-N-AcMur_synth"/>
</dbReference>
<keyword evidence="1 10" id="KW-0963">Cytoplasm</keyword>
<dbReference type="InterPro" id="IPR035911">
    <property type="entry name" value="MurE/MurF_N"/>
</dbReference>
<dbReference type="InterPro" id="IPR036565">
    <property type="entry name" value="Mur-like_cat_sf"/>
</dbReference>
<dbReference type="HAMAP" id="MF_02019">
    <property type="entry name" value="MurF"/>
    <property type="match status" value="1"/>
</dbReference>
<keyword evidence="2 10" id="KW-0436">Ligase</keyword>
<dbReference type="Gene3D" id="3.40.1190.10">
    <property type="entry name" value="Mur-like, catalytic domain"/>
    <property type="match status" value="1"/>
</dbReference>
<accession>A0ABQ3ICC1</accession>
<proteinExistence type="inferred from homology"/>
<comment type="subcellular location">
    <subcellularLocation>
        <location evidence="10 11">Cytoplasm</location>
    </subcellularLocation>
</comment>
<keyword evidence="5 10" id="KW-0067">ATP-binding</keyword>
<comment type="function">
    <text evidence="10 11">Involved in cell wall formation. Catalyzes the final step in the synthesis of UDP-N-acetylmuramoyl-pentapeptide, the precursor of murein.</text>
</comment>
<dbReference type="InterPro" id="IPR051046">
    <property type="entry name" value="MurCDEF_CellWall_CoF430Synth"/>
</dbReference>
<evidence type="ECO:0000256" key="7">
    <source>
        <dbReference type="ARBA" id="ARBA00022984"/>
    </source>
</evidence>
<dbReference type="EC" id="6.3.2.10" evidence="10 11"/>
<dbReference type="InterPro" id="IPR036615">
    <property type="entry name" value="Mur_ligase_C_dom_sf"/>
</dbReference>
<evidence type="ECO:0000313" key="14">
    <source>
        <dbReference type="EMBL" id="GHE75531.1"/>
    </source>
</evidence>
<evidence type="ECO:0000256" key="2">
    <source>
        <dbReference type="ARBA" id="ARBA00022598"/>
    </source>
</evidence>
<evidence type="ECO:0000313" key="15">
    <source>
        <dbReference type="Proteomes" id="UP000658258"/>
    </source>
</evidence>
<evidence type="ECO:0000256" key="1">
    <source>
        <dbReference type="ARBA" id="ARBA00022490"/>
    </source>
</evidence>
<comment type="catalytic activity">
    <reaction evidence="10 11">
        <text>D-alanyl-D-alanine + UDP-N-acetyl-alpha-D-muramoyl-L-alanyl-gamma-D-glutamyl-meso-2,6-diaminopimelate + ATP = UDP-N-acetyl-alpha-D-muramoyl-L-alanyl-gamma-D-glutamyl-meso-2,6-diaminopimeloyl-D-alanyl-D-alanine + ADP + phosphate + H(+)</text>
        <dbReference type="Rhea" id="RHEA:28374"/>
        <dbReference type="ChEBI" id="CHEBI:15378"/>
        <dbReference type="ChEBI" id="CHEBI:30616"/>
        <dbReference type="ChEBI" id="CHEBI:43474"/>
        <dbReference type="ChEBI" id="CHEBI:57822"/>
        <dbReference type="ChEBI" id="CHEBI:61386"/>
        <dbReference type="ChEBI" id="CHEBI:83905"/>
        <dbReference type="ChEBI" id="CHEBI:456216"/>
        <dbReference type="EC" id="6.3.2.10"/>
    </reaction>
</comment>
<dbReference type="Proteomes" id="UP000658258">
    <property type="component" value="Unassembled WGS sequence"/>
</dbReference>
<protein>
    <recommendedName>
        <fullName evidence="10 11">UDP-N-acetylmuramoyl-tripeptide--D-alanyl-D-alanine ligase</fullName>
        <ecNumber evidence="10 11">6.3.2.10</ecNumber>
    </recommendedName>
    <alternativeName>
        <fullName evidence="10">D-alanyl-D-alanine-adding enzyme</fullName>
    </alternativeName>
</protein>
<feature type="domain" description="Mur ligase central" evidence="13">
    <location>
        <begin position="94"/>
        <end position="275"/>
    </location>
</feature>
<evidence type="ECO:0000256" key="10">
    <source>
        <dbReference type="HAMAP-Rule" id="MF_02019"/>
    </source>
</evidence>
<comment type="similarity">
    <text evidence="10">Belongs to the MurCDEF family. MurF subfamily.</text>
</comment>
<dbReference type="RefSeq" id="WP_308440977.1">
    <property type="nucleotide sequence ID" value="NZ_BNAG01000006.1"/>
</dbReference>
<dbReference type="PANTHER" id="PTHR43024">
    <property type="entry name" value="UDP-N-ACETYLMURAMOYL-TRIPEPTIDE--D-ALANYL-D-ALANINE LIGASE"/>
    <property type="match status" value="1"/>
</dbReference>
<dbReference type="Pfam" id="PF08245">
    <property type="entry name" value="Mur_ligase_M"/>
    <property type="match status" value="1"/>
</dbReference>
<evidence type="ECO:0000256" key="3">
    <source>
        <dbReference type="ARBA" id="ARBA00022618"/>
    </source>
</evidence>
<dbReference type="SUPFAM" id="SSF53244">
    <property type="entry name" value="MurD-like peptide ligases, peptide-binding domain"/>
    <property type="match status" value="1"/>
</dbReference>
<keyword evidence="6 10" id="KW-0133">Cell shape</keyword>
<dbReference type="SUPFAM" id="SSF63418">
    <property type="entry name" value="MurE/MurF N-terminal domain"/>
    <property type="match status" value="1"/>
</dbReference>
<keyword evidence="9 10" id="KW-0961">Cell wall biogenesis/degradation</keyword>
<dbReference type="Gene3D" id="3.90.190.20">
    <property type="entry name" value="Mur ligase, C-terminal domain"/>
    <property type="match status" value="1"/>
</dbReference>
<feature type="domain" description="Mur ligase C-terminal" evidence="12">
    <location>
        <begin position="299"/>
        <end position="415"/>
    </location>
</feature>
<dbReference type="Pfam" id="PF02875">
    <property type="entry name" value="Mur_ligase_C"/>
    <property type="match status" value="1"/>
</dbReference>
<keyword evidence="4 10" id="KW-0547">Nucleotide-binding</keyword>
<evidence type="ECO:0000259" key="12">
    <source>
        <dbReference type="Pfam" id="PF02875"/>
    </source>
</evidence>
<dbReference type="InterPro" id="IPR013221">
    <property type="entry name" value="Mur_ligase_cen"/>
</dbReference>
<sequence length="426" mass="46573">MIDQLYSVYLRSTGVSTDTRTLQKDNLWFALKGPNFNANKFADKALELGACAVVIDDPAYARDNRYLVVEDGLKALQQLANHHRKQFNIPVIGITGSNGKTTTKELVRDVLARKFRVLATLGNFNNHIGVPLTLLRLTANTEMAIVEMGANFVGDIAQLCAIAEPTFGLITNIGKAHLEGFGGIEGVFKGKTELYEHVAKQGGVLFVNSRNQRLMEKAGRLVSEIATYPDKDDVYHAELIDAQPFVKLRARSGKVVDTQISGSYNFENICAALCIGAYFGVPENEALEAIAAYIPENNRSQIKQLGSNTVVMDAYNANPTSMALALQNFAAKPGYKVAILGDMFELGESAAEEHAAVGSLTAGLALDQVIFCGELMKHAYETNEKAEYFEDKQELATYLKGLQLQDSQILIKGSRGMSLETLLESF</sequence>
<evidence type="ECO:0000256" key="5">
    <source>
        <dbReference type="ARBA" id="ARBA00022840"/>
    </source>
</evidence>
<dbReference type="InterPro" id="IPR004101">
    <property type="entry name" value="Mur_ligase_C"/>
</dbReference>
<keyword evidence="3 10" id="KW-0132">Cell division</keyword>
<dbReference type="GO" id="GO:0016874">
    <property type="term" value="F:ligase activity"/>
    <property type="evidence" value="ECO:0007669"/>
    <property type="project" value="UniProtKB-KW"/>
</dbReference>
<reference evidence="15" key="1">
    <citation type="journal article" date="2019" name="Int. J. Syst. Evol. Microbiol.">
        <title>The Global Catalogue of Microorganisms (GCM) 10K type strain sequencing project: providing services to taxonomists for standard genome sequencing and annotation.</title>
        <authorList>
            <consortium name="The Broad Institute Genomics Platform"/>
            <consortium name="The Broad Institute Genome Sequencing Center for Infectious Disease"/>
            <person name="Wu L."/>
            <person name="Ma J."/>
        </authorList>
    </citation>
    <scope>NUCLEOTIDE SEQUENCE [LARGE SCALE GENOMIC DNA]</scope>
    <source>
        <strain evidence="15">CGMCC 1.15111</strain>
    </source>
</reference>
<comment type="caution">
    <text evidence="14">The sequence shown here is derived from an EMBL/GenBank/DDBJ whole genome shotgun (WGS) entry which is preliminary data.</text>
</comment>
<evidence type="ECO:0000256" key="4">
    <source>
        <dbReference type="ARBA" id="ARBA00022741"/>
    </source>
</evidence>
<keyword evidence="7 10" id="KW-0573">Peptidoglycan synthesis</keyword>
<dbReference type="EMBL" id="BNAG01000006">
    <property type="protein sequence ID" value="GHE75531.1"/>
    <property type="molecule type" value="Genomic_DNA"/>
</dbReference>
<evidence type="ECO:0000256" key="11">
    <source>
        <dbReference type="RuleBase" id="RU004136"/>
    </source>
</evidence>
<dbReference type="Gene3D" id="3.40.1390.10">
    <property type="entry name" value="MurE/MurF, N-terminal domain"/>
    <property type="match status" value="1"/>
</dbReference>
<comment type="pathway">
    <text evidence="10 11">Cell wall biogenesis; peptidoglycan biosynthesis.</text>
</comment>
<evidence type="ECO:0000259" key="13">
    <source>
        <dbReference type="Pfam" id="PF08245"/>
    </source>
</evidence>
<keyword evidence="8 10" id="KW-0131">Cell cycle</keyword>
<evidence type="ECO:0000256" key="6">
    <source>
        <dbReference type="ARBA" id="ARBA00022960"/>
    </source>
</evidence>
<dbReference type="NCBIfam" id="TIGR01143">
    <property type="entry name" value="murF"/>
    <property type="match status" value="1"/>
</dbReference>
<dbReference type="SUPFAM" id="SSF53623">
    <property type="entry name" value="MurD-like peptide ligases, catalytic domain"/>
    <property type="match status" value="1"/>
</dbReference>
<gene>
    <name evidence="10 14" type="primary">murF</name>
    <name evidence="14" type="ORF">GCM10011340_35500</name>
</gene>